<keyword evidence="2" id="KW-0732">Signal</keyword>
<sequence>MMFWFLAVAYFATLARCTAEQAAAPAAAASPAAAATASPAPATTATPTPATQAAETENTLVVSTTDTKSGQKPLDIIRSTLNGEEDVYIGRIQGTIDEVSSHTDDVLKEYANEKLTRHKQKHVVDCEELKKLIKEKLDKNEITIADTRGHENSTQRGFWLFKERKTPQFFGKLFELMDKTQYDADKRYLTVIATTCPVASILGSSTDVETSVGEPQNPASINGNGPGTSAGGDENLKKAKSSIFEPSAVVGILAIVMATVLA</sequence>
<feature type="signal peptide" evidence="2">
    <location>
        <begin position="1"/>
        <end position="19"/>
    </location>
</feature>
<feature type="chain" id="PRO_5043595987" evidence="2">
    <location>
        <begin position="20"/>
        <end position="262"/>
    </location>
</feature>
<name>A0AAV4M473_BABCB</name>
<reference evidence="3 4" key="1">
    <citation type="submission" date="2021-06" db="EMBL/GenBank/DDBJ databases">
        <title>Genome sequence of Babesia caballi.</title>
        <authorList>
            <person name="Yamagishi J."/>
            <person name="Kidaka T."/>
            <person name="Ochi A."/>
        </authorList>
    </citation>
    <scope>NUCLEOTIDE SEQUENCE [LARGE SCALE GENOMIC DNA]</scope>
    <source>
        <strain evidence="3">USDA-D6B2</strain>
    </source>
</reference>
<feature type="compositionally biased region" description="Polar residues" evidence="1">
    <location>
        <begin position="207"/>
        <end position="223"/>
    </location>
</feature>
<dbReference type="Proteomes" id="UP001497744">
    <property type="component" value="Unassembled WGS sequence"/>
</dbReference>
<dbReference type="EMBL" id="BPLF01000005">
    <property type="protein sequence ID" value="GIX65624.1"/>
    <property type="molecule type" value="Genomic_DNA"/>
</dbReference>
<dbReference type="RefSeq" id="XP_067717693.1">
    <property type="nucleotide sequence ID" value="XM_067861592.1"/>
</dbReference>
<organism evidence="3 4">
    <name type="scientific">Babesia caballi</name>
    <dbReference type="NCBI Taxonomy" id="5871"/>
    <lineage>
        <taxon>Eukaryota</taxon>
        <taxon>Sar</taxon>
        <taxon>Alveolata</taxon>
        <taxon>Apicomplexa</taxon>
        <taxon>Aconoidasida</taxon>
        <taxon>Piroplasmida</taxon>
        <taxon>Babesiidae</taxon>
        <taxon>Babesia</taxon>
    </lineage>
</organism>
<feature type="region of interest" description="Disordered" evidence="1">
    <location>
        <begin position="207"/>
        <end position="234"/>
    </location>
</feature>
<dbReference type="AlphaFoldDB" id="A0AAV4M473"/>
<evidence type="ECO:0000256" key="1">
    <source>
        <dbReference type="SAM" id="MobiDB-lite"/>
    </source>
</evidence>
<evidence type="ECO:0000256" key="2">
    <source>
        <dbReference type="SAM" id="SignalP"/>
    </source>
</evidence>
<gene>
    <name evidence="3" type="ORF">BcabD6B2_50590</name>
</gene>
<comment type="caution">
    <text evidence="3">The sequence shown here is derived from an EMBL/GenBank/DDBJ whole genome shotgun (WGS) entry which is preliminary data.</text>
</comment>
<evidence type="ECO:0000313" key="4">
    <source>
        <dbReference type="Proteomes" id="UP001497744"/>
    </source>
</evidence>
<keyword evidence="4" id="KW-1185">Reference proteome</keyword>
<accession>A0AAV4M473</accession>
<evidence type="ECO:0000313" key="3">
    <source>
        <dbReference type="EMBL" id="GIX65624.1"/>
    </source>
</evidence>
<proteinExistence type="predicted"/>
<protein>
    <submittedName>
        <fullName evidence="3">Lipinlike protein putative</fullName>
    </submittedName>
</protein>
<dbReference type="GeneID" id="94197105"/>